<dbReference type="InterPro" id="IPR051018">
    <property type="entry name" value="Bacteriophage_GH24"/>
</dbReference>
<dbReference type="EC" id="3.2.1.17" evidence="3"/>
<dbReference type="SUPFAM" id="SSF53955">
    <property type="entry name" value="Lysozyme-like"/>
    <property type="match status" value="1"/>
</dbReference>
<evidence type="ECO:0000256" key="2">
    <source>
        <dbReference type="ARBA" id="ARBA00022638"/>
    </source>
</evidence>
<sequence length="205" mass="22860">MPEILRSKLLQVALGFAAGAATYVTVEQHQAPSQAVQLAMEIGAYYESSGRHIGKPYRDVIGKGQPWTVCNGVTGPEVDPHRYYTPEDCKRLELPKYLAAERAARRMFVHWGTYNIWVRASIIDMLYNLGEATVAASTLLQQANAGQPFEIWCPQMQRFVYGTVGGKKQRLDGLAKRRDTTAELCRDWGRDGHFSAQVLAEKGGQ</sequence>
<dbReference type="EMBL" id="LPXH01000041">
    <property type="protein sequence ID" value="KUF38032.1"/>
    <property type="molecule type" value="Genomic_DNA"/>
</dbReference>
<keyword evidence="2 3" id="KW-0081">Bacteriolytic enzyme</keyword>
<name>A0A0W7YSF1_9BURK</name>
<gene>
    <name evidence="4" type="ORF">AS359_04195</name>
</gene>
<keyword evidence="1 3" id="KW-0929">Antimicrobial</keyword>
<dbReference type="PANTHER" id="PTHR38107">
    <property type="match status" value="1"/>
</dbReference>
<dbReference type="InterPro" id="IPR023347">
    <property type="entry name" value="Lysozyme_dom_sf"/>
</dbReference>
<accession>A0A0W7YSF1</accession>
<dbReference type="Pfam" id="PF00959">
    <property type="entry name" value="Phage_lysozyme"/>
    <property type="match status" value="1"/>
</dbReference>
<dbReference type="GO" id="GO:0016998">
    <property type="term" value="P:cell wall macromolecule catabolic process"/>
    <property type="evidence" value="ECO:0007669"/>
    <property type="project" value="InterPro"/>
</dbReference>
<protein>
    <recommendedName>
        <fullName evidence="3">Lysozyme</fullName>
        <ecNumber evidence="3">3.2.1.17</ecNumber>
    </recommendedName>
</protein>
<reference evidence="4 5" key="1">
    <citation type="submission" date="2015-12" db="EMBL/GenBank/DDBJ databases">
        <title>Complete genome sequence of a multi-drug resistant strain Acidovorax sp. 12322-1.</title>
        <authorList>
            <person name="Ming D."/>
            <person name="Wang M."/>
            <person name="Hu S."/>
            <person name="Zhou Y."/>
            <person name="Jiang T."/>
        </authorList>
    </citation>
    <scope>NUCLEOTIDE SEQUENCE [LARGE SCALE GENOMIC DNA]</scope>
    <source>
        <strain evidence="4 5">12322-1</strain>
    </source>
</reference>
<dbReference type="GO" id="GO:0031640">
    <property type="term" value="P:killing of cells of another organism"/>
    <property type="evidence" value="ECO:0007669"/>
    <property type="project" value="UniProtKB-KW"/>
</dbReference>
<dbReference type="InterPro" id="IPR023346">
    <property type="entry name" value="Lysozyme-like_dom_sf"/>
</dbReference>
<proteinExistence type="inferred from homology"/>
<dbReference type="Gene3D" id="1.10.530.40">
    <property type="match status" value="1"/>
</dbReference>
<keyword evidence="5" id="KW-1185">Reference proteome</keyword>
<dbReference type="InterPro" id="IPR002196">
    <property type="entry name" value="Glyco_hydro_24"/>
</dbReference>
<keyword evidence="3" id="KW-0378">Hydrolase</keyword>
<evidence type="ECO:0000256" key="1">
    <source>
        <dbReference type="ARBA" id="ARBA00022529"/>
    </source>
</evidence>
<comment type="similarity">
    <text evidence="3">Belongs to the glycosyl hydrolase 24 family.</text>
</comment>
<comment type="catalytic activity">
    <reaction evidence="3">
        <text>Hydrolysis of (1-&gt;4)-beta-linkages between N-acetylmuramic acid and N-acetyl-D-glucosamine residues in a peptidoglycan and between N-acetyl-D-glucosamine residues in chitodextrins.</text>
        <dbReference type="EC" id="3.2.1.17"/>
    </reaction>
</comment>
<keyword evidence="3" id="KW-0326">Glycosidase</keyword>
<evidence type="ECO:0000313" key="4">
    <source>
        <dbReference type="EMBL" id="KUF38032.1"/>
    </source>
</evidence>
<dbReference type="GO" id="GO:0003796">
    <property type="term" value="F:lysozyme activity"/>
    <property type="evidence" value="ECO:0007669"/>
    <property type="project" value="UniProtKB-EC"/>
</dbReference>
<dbReference type="GO" id="GO:0009253">
    <property type="term" value="P:peptidoglycan catabolic process"/>
    <property type="evidence" value="ECO:0007669"/>
    <property type="project" value="InterPro"/>
</dbReference>
<dbReference type="PANTHER" id="PTHR38107:SF3">
    <property type="entry name" value="LYSOZYME RRRD-RELATED"/>
    <property type="match status" value="1"/>
</dbReference>
<dbReference type="Proteomes" id="UP000053300">
    <property type="component" value="Unassembled WGS sequence"/>
</dbReference>
<dbReference type="AlphaFoldDB" id="A0A0W7YSF1"/>
<evidence type="ECO:0000313" key="5">
    <source>
        <dbReference type="Proteomes" id="UP000053300"/>
    </source>
</evidence>
<comment type="caution">
    <text evidence="4">The sequence shown here is derived from an EMBL/GenBank/DDBJ whole genome shotgun (WGS) entry which is preliminary data.</text>
</comment>
<organism evidence="4 5">
    <name type="scientific">Comamonas kerstersii</name>
    <dbReference type="NCBI Taxonomy" id="225992"/>
    <lineage>
        <taxon>Bacteria</taxon>
        <taxon>Pseudomonadati</taxon>
        <taxon>Pseudomonadota</taxon>
        <taxon>Betaproteobacteria</taxon>
        <taxon>Burkholderiales</taxon>
        <taxon>Comamonadaceae</taxon>
        <taxon>Comamonas</taxon>
    </lineage>
</organism>
<dbReference type="GO" id="GO:0042742">
    <property type="term" value="P:defense response to bacterium"/>
    <property type="evidence" value="ECO:0007669"/>
    <property type="project" value="UniProtKB-KW"/>
</dbReference>
<evidence type="ECO:0000256" key="3">
    <source>
        <dbReference type="RuleBase" id="RU003788"/>
    </source>
</evidence>